<reference evidence="2" key="1">
    <citation type="submission" date="2017-01" db="EMBL/GenBank/DDBJ databases">
        <authorList>
            <person name="Assis F.L."/>
            <person name="Abrahao J.S."/>
            <person name="Silva L."/>
            <person name="Khalil J.B."/>
            <person name="Rodrigues R."/>
            <person name="Silva L.S."/>
            <person name="Arantes T."/>
            <person name="Boratto P."/>
            <person name="Andrade M."/>
            <person name="Kroon E.G."/>
            <person name="Ribeiro B."/>
            <person name="Bergier I."/>
            <person name="Seligmann H."/>
            <person name="Ghigo E."/>
            <person name="Colson P."/>
            <person name="Levasseur A."/>
            <person name="Raoult D."/>
            <person name="Scola B.L."/>
        </authorList>
    </citation>
    <scope>NUCLEOTIDE SEQUENCE</scope>
    <source>
        <strain evidence="2">Soda lake</strain>
    </source>
</reference>
<organism evidence="2">
    <name type="scientific">Tupanvirus soda lake</name>
    <dbReference type="NCBI Taxonomy" id="2126985"/>
    <lineage>
        <taxon>Viruses</taxon>
        <taxon>Varidnaviria</taxon>
        <taxon>Bamfordvirae</taxon>
        <taxon>Nucleocytoviricota</taxon>
        <taxon>Megaviricetes</taxon>
        <taxon>Imitervirales</taxon>
        <taxon>Mimiviridae</taxon>
        <taxon>Megamimivirinae</taxon>
        <taxon>Tupanvirus</taxon>
        <taxon>Tupanvirus salinum</taxon>
    </lineage>
</organism>
<feature type="transmembrane region" description="Helical" evidence="1">
    <location>
        <begin position="52"/>
        <end position="70"/>
    </location>
</feature>
<dbReference type="GeneID" id="80518079"/>
<keyword evidence="1" id="KW-1133">Transmembrane helix</keyword>
<name>A0A6N1NWK1_9VIRU</name>
<dbReference type="EMBL" id="KY523104">
    <property type="protein sequence ID" value="QKU34672.1"/>
    <property type="molecule type" value="Genomic_DNA"/>
</dbReference>
<accession>A0A6N1NWK1</accession>
<feature type="transmembrane region" description="Helical" evidence="1">
    <location>
        <begin position="114"/>
        <end position="135"/>
    </location>
</feature>
<proteinExistence type="predicted"/>
<dbReference type="RefSeq" id="YP_010781315.1">
    <property type="nucleotide sequence ID" value="NC_075039.1"/>
</dbReference>
<reference evidence="2" key="2">
    <citation type="journal article" date="2018" name="Nat. Commun.">
        <title>Tailed giant Tupanvirus possesses the most complete translational apparatus of the known virosphere.</title>
        <authorList>
            <person name="Abrahao J."/>
            <person name="Silva L."/>
            <person name="Silva L.S."/>
            <person name="Khalil J.Y.B."/>
            <person name="Rodrigues R."/>
            <person name="Arantes T."/>
            <person name="Assis F."/>
            <person name="Boratto P."/>
            <person name="Andrade M."/>
            <person name="Kroon E.G."/>
            <person name="Ribeiro B."/>
            <person name="Bergier I."/>
            <person name="Seligmann H."/>
            <person name="Ghigo E."/>
            <person name="Colson P."/>
            <person name="Levasseur A."/>
            <person name="Kroemer G."/>
            <person name="Raoult D."/>
            <person name="La Scola B."/>
        </authorList>
    </citation>
    <scope>NUCLEOTIDE SEQUENCE [LARGE SCALE GENOMIC DNA]</scope>
    <source>
        <strain evidence="2">Soda lake</strain>
    </source>
</reference>
<keyword evidence="1" id="KW-0812">Transmembrane</keyword>
<protein>
    <submittedName>
        <fullName evidence="2">Uncharacterized protein</fullName>
    </submittedName>
</protein>
<evidence type="ECO:0000313" key="2">
    <source>
        <dbReference type="EMBL" id="QKU34672.1"/>
    </source>
</evidence>
<sequence length="148" mass="17232">MYLNIYVIVFKNQFLINKSYLLNINMSNAQKINTNDDKDSINESFFQYSFEIFADMALGIVLGISVNVLSDFIAKTLKLPRFGLIIVQFILICLVLYVMKIDSKYLYESWKGQTSYGIVFTAVFLAVQKNLIRFFEDIYVEEKMRIGI</sequence>
<keyword evidence="1" id="KW-0472">Membrane</keyword>
<feature type="transmembrane region" description="Helical" evidence="1">
    <location>
        <begin position="82"/>
        <end position="99"/>
    </location>
</feature>
<evidence type="ECO:0000256" key="1">
    <source>
        <dbReference type="SAM" id="Phobius"/>
    </source>
</evidence>
<dbReference type="KEGG" id="vg:80518079"/>